<organism evidence="24 25">
    <name type="scientific">Ceratosolen solmsi marchali</name>
    <dbReference type="NCBI Taxonomy" id="326594"/>
    <lineage>
        <taxon>Eukaryota</taxon>
        <taxon>Metazoa</taxon>
        <taxon>Ecdysozoa</taxon>
        <taxon>Arthropoda</taxon>
        <taxon>Hexapoda</taxon>
        <taxon>Insecta</taxon>
        <taxon>Pterygota</taxon>
        <taxon>Neoptera</taxon>
        <taxon>Endopterygota</taxon>
        <taxon>Hymenoptera</taxon>
        <taxon>Apocrita</taxon>
        <taxon>Proctotrupomorpha</taxon>
        <taxon>Chalcidoidea</taxon>
        <taxon>Agaonidae</taxon>
        <taxon>Agaoninae</taxon>
        <taxon>Ceratosolen</taxon>
    </lineage>
</organism>
<dbReference type="GO" id="GO:0006513">
    <property type="term" value="P:protein monoubiquitination"/>
    <property type="evidence" value="ECO:0007669"/>
    <property type="project" value="InterPro"/>
</dbReference>
<gene>
    <name evidence="25" type="primary">LOC105363891</name>
</gene>
<evidence type="ECO:0000256" key="5">
    <source>
        <dbReference type="ARBA" id="ARBA00012483"/>
    </source>
</evidence>
<dbReference type="CDD" id="cd16529">
    <property type="entry name" value="RING-HC_RAD18"/>
    <property type="match status" value="1"/>
</dbReference>
<name>A0AAJ7DXH4_9HYME</name>
<dbReference type="Gene3D" id="3.30.160.60">
    <property type="entry name" value="Classic Zinc Finger"/>
    <property type="match status" value="1"/>
</dbReference>
<keyword evidence="10" id="KW-0833">Ubl conjugation pathway</keyword>
<feature type="compositionally biased region" description="Polar residues" evidence="20">
    <location>
        <begin position="426"/>
        <end position="440"/>
    </location>
</feature>
<evidence type="ECO:0000256" key="8">
    <source>
        <dbReference type="ARBA" id="ARBA00022763"/>
    </source>
</evidence>
<evidence type="ECO:0000256" key="2">
    <source>
        <dbReference type="ARBA" id="ARBA00004123"/>
    </source>
</evidence>
<evidence type="ECO:0000256" key="3">
    <source>
        <dbReference type="ARBA" id="ARBA00004906"/>
    </source>
</evidence>
<dbReference type="PANTHER" id="PTHR14134:SF2">
    <property type="entry name" value="E3 UBIQUITIN-PROTEIN LIGASE RAD18"/>
    <property type="match status" value="1"/>
</dbReference>
<dbReference type="PANTHER" id="PTHR14134">
    <property type="entry name" value="E3 UBIQUITIN-PROTEIN LIGASE RAD18"/>
    <property type="match status" value="1"/>
</dbReference>
<dbReference type="InterPro" id="IPR039577">
    <property type="entry name" value="Rad18"/>
</dbReference>
<dbReference type="InterPro" id="IPR006642">
    <property type="entry name" value="Rad18_UBZ4"/>
</dbReference>
<dbReference type="GO" id="GO:0006281">
    <property type="term" value="P:DNA repair"/>
    <property type="evidence" value="ECO:0007669"/>
    <property type="project" value="UniProtKB-KW"/>
</dbReference>
<comment type="subcellular location">
    <subcellularLocation>
        <location evidence="2">Nucleus</location>
    </subcellularLocation>
</comment>
<evidence type="ECO:0000259" key="21">
    <source>
        <dbReference type="PROSITE" id="PS50089"/>
    </source>
</evidence>
<dbReference type="GO" id="GO:0006301">
    <property type="term" value="P:DNA damage tolerance"/>
    <property type="evidence" value="ECO:0007669"/>
    <property type="project" value="InterPro"/>
</dbReference>
<reference evidence="25" key="1">
    <citation type="submission" date="2025-08" db="UniProtKB">
        <authorList>
            <consortium name="RefSeq"/>
        </authorList>
    </citation>
    <scope>IDENTIFICATION</scope>
</reference>
<keyword evidence="11" id="KW-0862">Zinc</keyword>
<dbReference type="GO" id="GO:0061630">
    <property type="term" value="F:ubiquitin protein ligase activity"/>
    <property type="evidence" value="ECO:0007669"/>
    <property type="project" value="UniProtKB-EC"/>
</dbReference>
<dbReference type="InterPro" id="IPR017907">
    <property type="entry name" value="Znf_RING_CS"/>
</dbReference>
<evidence type="ECO:0000256" key="19">
    <source>
        <dbReference type="SAM" id="Coils"/>
    </source>
</evidence>
<evidence type="ECO:0000256" key="18">
    <source>
        <dbReference type="PROSITE-ProRule" id="PRU01256"/>
    </source>
</evidence>
<evidence type="ECO:0000256" key="15">
    <source>
        <dbReference type="ARBA" id="ARBA00031783"/>
    </source>
</evidence>
<dbReference type="FunFam" id="3.30.160.60:FF:000331">
    <property type="entry name" value="E3 ubiquitin-protein ligase RAD18"/>
    <property type="match status" value="1"/>
</dbReference>
<keyword evidence="14" id="KW-0539">Nucleus</keyword>
<evidence type="ECO:0000259" key="22">
    <source>
        <dbReference type="PROSITE" id="PS50800"/>
    </source>
</evidence>
<feature type="domain" description="SAP" evidence="22">
    <location>
        <begin position="240"/>
        <end position="274"/>
    </location>
</feature>
<dbReference type="GO" id="GO:0008270">
    <property type="term" value="F:zinc ion binding"/>
    <property type="evidence" value="ECO:0007669"/>
    <property type="project" value="UniProtKB-KW"/>
</dbReference>
<evidence type="ECO:0000313" key="24">
    <source>
        <dbReference type="Proteomes" id="UP000695007"/>
    </source>
</evidence>
<sequence length="797" mass="91396">MTNVRDIEWPYEYSDLKRIEDFMICGICYEYMETSVMTPCSHNYCSLCIRKYLHYKTQCPVCFHVLYEKDLYINRAMDEIIQHYLQLRIKLLHLIDNKNTDNIAVSEIDPNTPPMRPARNNQFCKSPKVSETTIQGLINSTVSSSVATAPQCSTSNPSINDSPKVEQNIAKIFNTPKKREVLSTSIVSTKTVSCPVCSVEISETHINTHLDACLKRESSESRIKNKRIITKRPLLPKLVLRVMKDAELRKKMKEFGLSSQGDRKTLENRFTRYSIIYNTECDKLVPRAVADLIKQCELEEKQERKMDSFLLSASTLNRLQIEKNANEEKIEEAQKSYRHANKSSFEKLIEDVKSRIEIMKEKPTIETSNCNSKPSTSMNDNNLSECTREYEESIFKPSSDDAFQDIDSDESYPLQQYRSDDPLKYNSINLNNSTSMSSPESPIKTSEKSSWSKETVKSPMVHEKIFNKSDAVQADDESTDDDIETSPVLNKNLNRKKFKLSRKLQTFKSAEMPQRVSNNLTDTENHRIVARNLCNDIINDYSVDKRNDNRSSKFVEKLHTNERRGTGERLMDSVRLSEIKVEEKDVFLYNMKLFRQSVNSTTSSNDLCSSVNDKSCLMSSDGHDEFVNTCKGKSIVDEILRTSYSSDLMKFPAYIIIAISIVYVAGNVDSKQVEEQRISEILEISEGVDNTRLEKENDAPFINENCKLTFENEIPVCRPLRKSNRLSSKSHGNLIDKSSSANEETSNFKSVVTSDGSLKRRRGRPKVNLTDYPFDESLNSPKRPARRRQAIVDRNVN</sequence>
<dbReference type="GO" id="GO:0005634">
    <property type="term" value="C:nucleus"/>
    <property type="evidence" value="ECO:0007669"/>
    <property type="project" value="UniProtKB-SubCell"/>
</dbReference>
<evidence type="ECO:0000256" key="9">
    <source>
        <dbReference type="ARBA" id="ARBA00022771"/>
    </source>
</evidence>
<dbReference type="RefSeq" id="XP_011499996.1">
    <property type="nucleotide sequence ID" value="XM_011501694.1"/>
</dbReference>
<evidence type="ECO:0000256" key="4">
    <source>
        <dbReference type="ARBA" id="ARBA00009506"/>
    </source>
</evidence>
<evidence type="ECO:0000259" key="23">
    <source>
        <dbReference type="PROSITE" id="PS51908"/>
    </source>
</evidence>
<evidence type="ECO:0000256" key="16">
    <source>
        <dbReference type="ARBA" id="ARBA00082369"/>
    </source>
</evidence>
<evidence type="ECO:0000256" key="12">
    <source>
        <dbReference type="ARBA" id="ARBA00023125"/>
    </source>
</evidence>
<dbReference type="GO" id="GO:0003697">
    <property type="term" value="F:single-stranded DNA binding"/>
    <property type="evidence" value="ECO:0007669"/>
    <property type="project" value="InterPro"/>
</dbReference>
<dbReference type="FunFam" id="3.30.40.10:FF:000172">
    <property type="entry name" value="E3 ubiquitin-protein ligase RAD18"/>
    <property type="match status" value="1"/>
</dbReference>
<keyword evidence="7" id="KW-0479">Metal-binding</keyword>
<dbReference type="PROSITE" id="PS50089">
    <property type="entry name" value="ZF_RING_2"/>
    <property type="match status" value="1"/>
</dbReference>
<feature type="compositionally biased region" description="Polar residues" evidence="20">
    <location>
        <begin position="726"/>
        <end position="756"/>
    </location>
</feature>
<keyword evidence="6" id="KW-0808">Transferase</keyword>
<dbReference type="Gene3D" id="3.30.40.10">
    <property type="entry name" value="Zinc/RING finger domain, C3HC4 (zinc finger)"/>
    <property type="match status" value="1"/>
</dbReference>
<feature type="domain" description="RING-type" evidence="21">
    <location>
        <begin position="25"/>
        <end position="62"/>
    </location>
</feature>
<evidence type="ECO:0000256" key="7">
    <source>
        <dbReference type="ARBA" id="ARBA00022723"/>
    </source>
</evidence>
<dbReference type="SMART" id="SM00734">
    <property type="entry name" value="ZnF_Rad18"/>
    <property type="match status" value="1"/>
</dbReference>
<dbReference type="GeneID" id="105363891"/>
<accession>A0AAJ7DXH4</accession>
<dbReference type="PROSITE" id="PS51908">
    <property type="entry name" value="ZF_UBZ4"/>
    <property type="match status" value="1"/>
</dbReference>
<protein>
    <recommendedName>
        <fullName evidence="5">RING-type E3 ubiquitin transferase</fullName>
        <ecNumber evidence="5">2.3.2.27</ecNumber>
    </recommendedName>
    <alternativeName>
        <fullName evidence="15 16">RING-type E3 ubiquitin transferase RAD18</fullName>
    </alternativeName>
</protein>
<comment type="similarity">
    <text evidence="4">Belongs to the RAD18 family.</text>
</comment>
<evidence type="ECO:0000256" key="6">
    <source>
        <dbReference type="ARBA" id="ARBA00022679"/>
    </source>
</evidence>
<evidence type="ECO:0000256" key="17">
    <source>
        <dbReference type="PROSITE-ProRule" id="PRU00175"/>
    </source>
</evidence>
<keyword evidence="9 17" id="KW-0863">Zinc-finger</keyword>
<evidence type="ECO:0000256" key="20">
    <source>
        <dbReference type="SAM" id="MobiDB-lite"/>
    </source>
</evidence>
<feature type="domain" description="UBZ4-type" evidence="23">
    <location>
        <begin position="191"/>
        <end position="218"/>
    </location>
</feature>
<keyword evidence="13 18" id="KW-0234">DNA repair</keyword>
<dbReference type="PROSITE" id="PS00518">
    <property type="entry name" value="ZF_RING_1"/>
    <property type="match status" value="1"/>
</dbReference>
<feature type="compositionally biased region" description="Basic and acidic residues" evidence="20">
    <location>
        <begin position="445"/>
        <end position="456"/>
    </location>
</feature>
<evidence type="ECO:0000256" key="1">
    <source>
        <dbReference type="ARBA" id="ARBA00000900"/>
    </source>
</evidence>
<dbReference type="InterPro" id="IPR013083">
    <property type="entry name" value="Znf_RING/FYVE/PHD"/>
</dbReference>
<dbReference type="Pfam" id="PF13923">
    <property type="entry name" value="zf-C3HC4_2"/>
    <property type="match status" value="1"/>
</dbReference>
<comment type="pathway">
    <text evidence="3">Protein modification; protein ubiquitination.</text>
</comment>
<evidence type="ECO:0000256" key="11">
    <source>
        <dbReference type="ARBA" id="ARBA00022833"/>
    </source>
</evidence>
<dbReference type="AlphaFoldDB" id="A0AAJ7DXH4"/>
<feature type="region of interest" description="Disordered" evidence="20">
    <location>
        <begin position="726"/>
        <end position="797"/>
    </location>
</feature>
<feature type="coiled-coil region" evidence="19">
    <location>
        <begin position="316"/>
        <end position="362"/>
    </location>
</feature>
<proteinExistence type="inferred from homology"/>
<evidence type="ECO:0000256" key="13">
    <source>
        <dbReference type="ARBA" id="ARBA00023204"/>
    </source>
</evidence>
<evidence type="ECO:0000256" key="14">
    <source>
        <dbReference type="ARBA" id="ARBA00023242"/>
    </source>
</evidence>
<dbReference type="InterPro" id="IPR001841">
    <property type="entry name" value="Znf_RING"/>
</dbReference>
<keyword evidence="8 18" id="KW-0227">DNA damage</keyword>
<dbReference type="EC" id="2.3.2.27" evidence="5"/>
<evidence type="ECO:0000256" key="10">
    <source>
        <dbReference type="ARBA" id="ARBA00022786"/>
    </source>
</evidence>
<dbReference type="KEGG" id="csol:105363891"/>
<comment type="catalytic activity">
    <reaction evidence="1">
        <text>S-ubiquitinyl-[E2 ubiquitin-conjugating enzyme]-L-cysteine + [acceptor protein]-L-lysine = [E2 ubiquitin-conjugating enzyme]-L-cysteine + N(6)-ubiquitinyl-[acceptor protein]-L-lysine.</text>
        <dbReference type="EC" id="2.3.2.27"/>
    </reaction>
</comment>
<keyword evidence="24" id="KW-1185">Reference proteome</keyword>
<keyword evidence="19" id="KW-0175">Coiled coil</keyword>
<feature type="region of interest" description="Disordered" evidence="20">
    <location>
        <begin position="413"/>
        <end position="456"/>
    </location>
</feature>
<dbReference type="Proteomes" id="UP000695007">
    <property type="component" value="Unplaced"/>
</dbReference>
<dbReference type="GO" id="GO:0097505">
    <property type="term" value="C:Rad6-Rad18 complex"/>
    <property type="evidence" value="ECO:0007669"/>
    <property type="project" value="TreeGrafter"/>
</dbReference>
<dbReference type="SUPFAM" id="SSF57850">
    <property type="entry name" value="RING/U-box"/>
    <property type="match status" value="1"/>
</dbReference>
<dbReference type="InterPro" id="IPR003034">
    <property type="entry name" value="SAP_dom"/>
</dbReference>
<dbReference type="SMART" id="SM00184">
    <property type="entry name" value="RING"/>
    <property type="match status" value="1"/>
</dbReference>
<dbReference type="PROSITE" id="PS50800">
    <property type="entry name" value="SAP"/>
    <property type="match status" value="1"/>
</dbReference>
<evidence type="ECO:0000313" key="25">
    <source>
        <dbReference type="RefSeq" id="XP_011499996.1"/>
    </source>
</evidence>
<keyword evidence="12" id="KW-0238">DNA-binding</keyword>